<sequence length="499" mass="52222">MSRRHVITTGCVLTITALTMTAVPAVATSPAVNASAVLAVRQPPPGMLEALQRDLGLTREQARTRLLNEARLRPVEAKLRRRLGSRFGGSWYAGITAQSLVVATTDSADIPQIVAAGGRGEVVNRSLAELDATVEQVDAALSSHPNGRVRYVDVRNNKVVILSDAPSATRNAIEAAGVNPVAVRVVPSDEQPRPLSDLQGGTPYYVGVTSRCSIGFSVLRGTQNGFVSAGHCGKTGATTTGVNRAALGVFQGSTFPGSDFAWVAVNAEWTPKPLVDNGVGGTVAVAGSKEAIEGASVCRSGSATGWHCGIIQQRNASITYPQGTVSEVTRTNVCAEPGDSGGSFISIDQAQGVTSGGSGDCTSGGVTYFQPIGEILTTYGLSLMTTAGNPPPLSTGTCTGYPQTVTGTLNSEQSVYQPDNRYYRATVAGVHTGCLDADDGVDFDLYLQKWNGRDWDTVATADSPSPDEKITYTGTPGYYRYRVPSSNGSSPYTLGYRTP</sequence>
<gene>
    <name evidence="10" type="ORF">CA984_31390</name>
</gene>
<dbReference type="GO" id="GO:0006508">
    <property type="term" value="P:proteolysis"/>
    <property type="evidence" value="ECO:0007669"/>
    <property type="project" value="UniProtKB-KW"/>
</dbReference>
<evidence type="ECO:0000256" key="6">
    <source>
        <dbReference type="ARBA" id="ARBA00023145"/>
    </source>
</evidence>
<dbReference type="InterPro" id="IPR009003">
    <property type="entry name" value="Peptidase_S1_PA"/>
</dbReference>
<dbReference type="Gene3D" id="2.60.120.380">
    <property type="match status" value="1"/>
</dbReference>
<keyword evidence="5" id="KW-0720">Serine protease</keyword>
<keyword evidence="7" id="KW-1015">Disulfide bond</keyword>
<feature type="domain" description="Peptidase S1A alpha-lytic prodomain" evidence="9">
    <location>
        <begin position="125"/>
        <end position="179"/>
    </location>
</feature>
<evidence type="ECO:0000256" key="5">
    <source>
        <dbReference type="ARBA" id="ARBA00022825"/>
    </source>
</evidence>
<dbReference type="InterPro" id="IPR035070">
    <property type="entry name" value="Streptogrisin_prodomain"/>
</dbReference>
<dbReference type="GO" id="GO:0004252">
    <property type="term" value="F:serine-type endopeptidase activity"/>
    <property type="evidence" value="ECO:0007669"/>
    <property type="project" value="InterPro"/>
</dbReference>
<dbReference type="Gene3D" id="3.30.300.50">
    <property type="match status" value="2"/>
</dbReference>
<evidence type="ECO:0000313" key="10">
    <source>
        <dbReference type="EMBL" id="OUC92097.1"/>
    </source>
</evidence>
<evidence type="ECO:0000256" key="2">
    <source>
        <dbReference type="ARBA" id="ARBA00022670"/>
    </source>
</evidence>
<feature type="chain" id="PRO_5012580017" evidence="8">
    <location>
        <begin position="28"/>
        <end position="499"/>
    </location>
</feature>
<dbReference type="EMBL" id="NGFP01000188">
    <property type="protein sequence ID" value="OUC92097.1"/>
    <property type="molecule type" value="Genomic_DNA"/>
</dbReference>
<comment type="caution">
    <text evidence="10">The sequence shown here is derived from an EMBL/GenBank/DDBJ whole genome shotgun (WGS) entry which is preliminary data.</text>
</comment>
<evidence type="ECO:0000259" key="9">
    <source>
        <dbReference type="Pfam" id="PF02983"/>
    </source>
</evidence>
<accession>A0A243RBQ6</accession>
<comment type="similarity">
    <text evidence="1">Belongs to the peptidase S1 family.</text>
</comment>
<proteinExistence type="inferred from homology"/>
<dbReference type="CDD" id="cd21112">
    <property type="entry name" value="alphaLP-like"/>
    <property type="match status" value="1"/>
</dbReference>
<dbReference type="InterPro" id="IPR004236">
    <property type="entry name" value="Pept_S1_alpha_lytic"/>
</dbReference>
<keyword evidence="6" id="KW-0865">Zymogen</keyword>
<dbReference type="Proteomes" id="UP000194761">
    <property type="component" value="Unassembled WGS sequence"/>
</dbReference>
<name>A0A243RBQ6_9ACTN</name>
<evidence type="ECO:0000313" key="11">
    <source>
        <dbReference type="Proteomes" id="UP000194761"/>
    </source>
</evidence>
<evidence type="ECO:0000256" key="3">
    <source>
        <dbReference type="ARBA" id="ARBA00022729"/>
    </source>
</evidence>
<dbReference type="GO" id="GO:0005576">
    <property type="term" value="C:extracellular region"/>
    <property type="evidence" value="ECO:0007669"/>
    <property type="project" value="InterPro"/>
</dbReference>
<protein>
    <submittedName>
        <fullName evidence="10">Serine protease</fullName>
    </submittedName>
</protein>
<dbReference type="AlphaFoldDB" id="A0A243RBQ6"/>
<evidence type="ECO:0000256" key="7">
    <source>
        <dbReference type="ARBA" id="ARBA00023157"/>
    </source>
</evidence>
<keyword evidence="11" id="KW-1185">Reference proteome</keyword>
<evidence type="ECO:0000256" key="1">
    <source>
        <dbReference type="ARBA" id="ARBA00007664"/>
    </source>
</evidence>
<keyword evidence="4" id="KW-0378">Hydrolase</keyword>
<dbReference type="SUPFAM" id="SSF50494">
    <property type="entry name" value="Trypsin-like serine proteases"/>
    <property type="match status" value="1"/>
</dbReference>
<dbReference type="Pfam" id="PF02983">
    <property type="entry name" value="Pro_Al_protease"/>
    <property type="match status" value="1"/>
</dbReference>
<dbReference type="RefSeq" id="WP_086577113.1">
    <property type="nucleotide sequence ID" value="NZ_NGFP01000188.1"/>
</dbReference>
<evidence type="ECO:0000256" key="4">
    <source>
        <dbReference type="ARBA" id="ARBA00022801"/>
    </source>
</evidence>
<organism evidence="10 11">
    <name type="scientific">Streptosporangium minutum</name>
    <dbReference type="NCBI Taxonomy" id="569862"/>
    <lineage>
        <taxon>Bacteria</taxon>
        <taxon>Bacillati</taxon>
        <taxon>Actinomycetota</taxon>
        <taxon>Actinomycetes</taxon>
        <taxon>Streptosporangiales</taxon>
        <taxon>Streptosporangiaceae</taxon>
        <taxon>Streptosporangium</taxon>
    </lineage>
</organism>
<dbReference type="InterPro" id="IPR001316">
    <property type="entry name" value="Pept_S1A_streptogrisin"/>
</dbReference>
<feature type="signal peptide" evidence="8">
    <location>
        <begin position="1"/>
        <end position="27"/>
    </location>
</feature>
<dbReference type="InterPro" id="IPR043504">
    <property type="entry name" value="Peptidase_S1_PA_chymotrypsin"/>
</dbReference>
<keyword evidence="3 8" id="KW-0732">Signal</keyword>
<dbReference type="Gene3D" id="2.40.10.10">
    <property type="entry name" value="Trypsin-like serine proteases"/>
    <property type="match status" value="2"/>
</dbReference>
<reference evidence="10 11" key="1">
    <citation type="submission" date="2017-05" db="EMBL/GenBank/DDBJ databases">
        <title>Biotechnological potential of actinobacteria isolated from South African environments.</title>
        <authorList>
            <person name="Le Roes-Hill M."/>
            <person name="Prins A."/>
            <person name="Durrell K.A."/>
        </authorList>
    </citation>
    <scope>NUCLEOTIDE SEQUENCE [LARGE SCALE GENOMIC DNA]</scope>
    <source>
        <strain evidence="10">M26</strain>
    </source>
</reference>
<dbReference type="PRINTS" id="PR00861">
    <property type="entry name" value="ALYTICPTASE"/>
</dbReference>
<evidence type="ECO:0000256" key="8">
    <source>
        <dbReference type="SAM" id="SignalP"/>
    </source>
</evidence>
<keyword evidence="2 10" id="KW-0645">Protease</keyword>